<comment type="catalytic activity">
    <reaction evidence="9 11">
        <text>dTMP + ATP = dTDP + ADP</text>
        <dbReference type="Rhea" id="RHEA:13517"/>
        <dbReference type="ChEBI" id="CHEBI:30616"/>
        <dbReference type="ChEBI" id="CHEBI:58369"/>
        <dbReference type="ChEBI" id="CHEBI:63528"/>
        <dbReference type="ChEBI" id="CHEBI:456216"/>
        <dbReference type="EC" id="2.7.4.9"/>
    </reaction>
</comment>
<dbReference type="InterPro" id="IPR039430">
    <property type="entry name" value="Thymidylate_kin-like_dom"/>
</dbReference>
<dbReference type="GO" id="GO:0006233">
    <property type="term" value="P:dTDP biosynthetic process"/>
    <property type="evidence" value="ECO:0007669"/>
    <property type="project" value="InterPro"/>
</dbReference>
<evidence type="ECO:0000259" key="12">
    <source>
        <dbReference type="Pfam" id="PF02223"/>
    </source>
</evidence>
<comment type="similarity">
    <text evidence="1 11">Belongs to the thymidylate kinase family.</text>
</comment>
<evidence type="ECO:0000256" key="8">
    <source>
        <dbReference type="ARBA" id="ARBA00022840"/>
    </source>
</evidence>
<proteinExistence type="inferred from homology"/>
<feature type="binding site" evidence="11">
    <location>
        <begin position="12"/>
        <end position="19"/>
    </location>
    <ligand>
        <name>ATP</name>
        <dbReference type="ChEBI" id="CHEBI:30616"/>
    </ligand>
</feature>
<protein>
    <recommendedName>
        <fullName evidence="3 11">Thymidylate kinase</fullName>
        <ecNumber evidence="2 11">2.7.4.9</ecNumber>
    </recommendedName>
    <alternativeName>
        <fullName evidence="11">dTMP kinase</fullName>
    </alternativeName>
</protein>
<evidence type="ECO:0000256" key="11">
    <source>
        <dbReference type="HAMAP-Rule" id="MF_00165"/>
    </source>
</evidence>
<accession>A0A161RET7</accession>
<evidence type="ECO:0000256" key="9">
    <source>
        <dbReference type="ARBA" id="ARBA00048743"/>
    </source>
</evidence>
<dbReference type="FunFam" id="3.40.50.300:FF:000225">
    <property type="entry name" value="Thymidylate kinase"/>
    <property type="match status" value="1"/>
</dbReference>
<dbReference type="InterPro" id="IPR018094">
    <property type="entry name" value="Thymidylate_kinase"/>
</dbReference>
<comment type="caution">
    <text evidence="13">The sequence shown here is derived from an EMBL/GenBank/DDBJ whole genome shotgun (WGS) entry which is preliminary data.</text>
</comment>
<dbReference type="EC" id="2.7.4.9" evidence="2 11"/>
<dbReference type="Proteomes" id="UP000076490">
    <property type="component" value="Unassembled WGS sequence"/>
</dbReference>
<evidence type="ECO:0000256" key="2">
    <source>
        <dbReference type="ARBA" id="ARBA00012980"/>
    </source>
</evidence>
<dbReference type="PROSITE" id="PS01331">
    <property type="entry name" value="THYMIDYLATE_KINASE"/>
    <property type="match status" value="1"/>
</dbReference>
<dbReference type="EMBL" id="LQNT01000014">
    <property type="protein sequence ID" value="KZE36138.1"/>
    <property type="molecule type" value="Genomic_DNA"/>
</dbReference>
<dbReference type="HAMAP" id="MF_00165">
    <property type="entry name" value="Thymidylate_kinase"/>
    <property type="match status" value="1"/>
</dbReference>
<keyword evidence="8 11" id="KW-0067">ATP-binding</keyword>
<keyword evidence="7 11" id="KW-0418">Kinase</keyword>
<evidence type="ECO:0000313" key="14">
    <source>
        <dbReference type="Proteomes" id="UP000076490"/>
    </source>
</evidence>
<evidence type="ECO:0000256" key="4">
    <source>
        <dbReference type="ARBA" id="ARBA00022679"/>
    </source>
</evidence>
<evidence type="ECO:0000256" key="5">
    <source>
        <dbReference type="ARBA" id="ARBA00022727"/>
    </source>
</evidence>
<evidence type="ECO:0000256" key="10">
    <source>
        <dbReference type="ARBA" id="ARBA00057735"/>
    </source>
</evidence>
<dbReference type="CDD" id="cd01672">
    <property type="entry name" value="TMPK"/>
    <property type="match status" value="1"/>
</dbReference>
<dbReference type="GO" id="GO:0006235">
    <property type="term" value="P:dTTP biosynthetic process"/>
    <property type="evidence" value="ECO:0007669"/>
    <property type="project" value="UniProtKB-UniRule"/>
</dbReference>
<organism evidence="13 14">
    <name type="scientific">Bhargavaea cecembensis</name>
    <dbReference type="NCBI Taxonomy" id="394098"/>
    <lineage>
        <taxon>Bacteria</taxon>
        <taxon>Bacillati</taxon>
        <taxon>Bacillota</taxon>
        <taxon>Bacilli</taxon>
        <taxon>Bacillales</taxon>
        <taxon>Caryophanaceae</taxon>
        <taxon>Bhargavaea</taxon>
    </lineage>
</organism>
<name>A0A161RET7_9BACL</name>
<dbReference type="NCBIfam" id="TIGR00041">
    <property type="entry name" value="DTMP_kinase"/>
    <property type="match status" value="1"/>
</dbReference>
<keyword evidence="4 11" id="KW-0808">Transferase</keyword>
<dbReference type="PANTHER" id="PTHR10344:SF4">
    <property type="entry name" value="UMP-CMP KINASE 2, MITOCHONDRIAL"/>
    <property type="match status" value="1"/>
</dbReference>
<evidence type="ECO:0000256" key="6">
    <source>
        <dbReference type="ARBA" id="ARBA00022741"/>
    </source>
</evidence>
<comment type="function">
    <text evidence="10 11">Phosphorylation of dTMP to form dTDP in both de novo and salvage pathways of dTTP synthesis.</text>
</comment>
<keyword evidence="6 11" id="KW-0547">Nucleotide-binding</keyword>
<dbReference type="GO" id="GO:0005829">
    <property type="term" value="C:cytosol"/>
    <property type="evidence" value="ECO:0007669"/>
    <property type="project" value="TreeGrafter"/>
</dbReference>
<dbReference type="Pfam" id="PF02223">
    <property type="entry name" value="Thymidylate_kin"/>
    <property type="match status" value="1"/>
</dbReference>
<dbReference type="Gene3D" id="3.40.50.300">
    <property type="entry name" value="P-loop containing nucleotide triphosphate hydrolases"/>
    <property type="match status" value="1"/>
</dbReference>
<feature type="domain" description="Thymidylate kinase-like" evidence="12">
    <location>
        <begin position="10"/>
        <end position="195"/>
    </location>
</feature>
<reference evidence="13 14" key="1">
    <citation type="submission" date="2016-01" db="EMBL/GenBank/DDBJ databases">
        <title>Whole genome sequencing of Bhargavaea cecembensis T14.</title>
        <authorList>
            <person name="Hong K.W."/>
        </authorList>
    </citation>
    <scope>NUCLEOTIDE SEQUENCE [LARGE SCALE GENOMIC DNA]</scope>
    <source>
        <strain evidence="13 14">T14</strain>
    </source>
</reference>
<dbReference type="RefSeq" id="WP_063183970.1">
    <property type="nucleotide sequence ID" value="NZ_LQNT01000014.1"/>
</dbReference>
<gene>
    <name evidence="11" type="primary">tmk</name>
    <name evidence="13" type="ORF">AV656_15670</name>
</gene>
<evidence type="ECO:0000313" key="13">
    <source>
        <dbReference type="EMBL" id="KZE36138.1"/>
    </source>
</evidence>
<dbReference type="OrthoDB" id="9774907at2"/>
<dbReference type="GO" id="GO:0005524">
    <property type="term" value="F:ATP binding"/>
    <property type="evidence" value="ECO:0007669"/>
    <property type="project" value="UniProtKB-UniRule"/>
</dbReference>
<dbReference type="InterPro" id="IPR027417">
    <property type="entry name" value="P-loop_NTPase"/>
</dbReference>
<dbReference type="SUPFAM" id="SSF52540">
    <property type="entry name" value="P-loop containing nucleoside triphosphate hydrolases"/>
    <property type="match status" value="1"/>
</dbReference>
<keyword evidence="5 11" id="KW-0545">Nucleotide biosynthesis</keyword>
<evidence type="ECO:0000256" key="3">
    <source>
        <dbReference type="ARBA" id="ARBA00017144"/>
    </source>
</evidence>
<evidence type="ECO:0000256" key="7">
    <source>
        <dbReference type="ARBA" id="ARBA00022777"/>
    </source>
</evidence>
<sequence length="210" mass="23417">MKKNGLFITLEGPDGAGKTSVLEILARRLEESGTDYLRTREPGGIRISEKIREIILDNDHTEMEARTEALLYAAARRQHLVEKIIPALEAGKVVLCDRFIDSSIAYQGAARGIGTEEVRSINRFAIGNTMPDLTILLDVPAEVGIRRISEGRGHEVNRLDAEGLDFHRKVRDEYLRIAESEPNRVVLIDATGSLPETAKIAWNSIKSRMK</sequence>
<dbReference type="GO" id="GO:0006227">
    <property type="term" value="P:dUDP biosynthetic process"/>
    <property type="evidence" value="ECO:0007669"/>
    <property type="project" value="TreeGrafter"/>
</dbReference>
<evidence type="ECO:0000256" key="1">
    <source>
        <dbReference type="ARBA" id="ARBA00009776"/>
    </source>
</evidence>
<dbReference type="PANTHER" id="PTHR10344">
    <property type="entry name" value="THYMIDYLATE KINASE"/>
    <property type="match status" value="1"/>
</dbReference>
<dbReference type="InterPro" id="IPR018095">
    <property type="entry name" value="Thymidylate_kin_CS"/>
</dbReference>
<dbReference type="AlphaFoldDB" id="A0A161RET7"/>
<dbReference type="GO" id="GO:0004798">
    <property type="term" value="F:dTMP kinase activity"/>
    <property type="evidence" value="ECO:0007669"/>
    <property type="project" value="UniProtKB-UniRule"/>
</dbReference>